<reference evidence="1" key="1">
    <citation type="journal article" date="2020" name="mSystems">
        <title>Genome- and Community-Level Interaction Insights into Carbon Utilization and Element Cycling Functions of Hydrothermarchaeota in Hydrothermal Sediment.</title>
        <authorList>
            <person name="Zhou Z."/>
            <person name="Liu Y."/>
            <person name="Xu W."/>
            <person name="Pan J."/>
            <person name="Luo Z.H."/>
            <person name="Li M."/>
        </authorList>
    </citation>
    <scope>NUCLEOTIDE SEQUENCE [LARGE SCALE GENOMIC DNA]</scope>
    <source>
        <strain evidence="1">SpSt-906</strain>
    </source>
</reference>
<sequence>MKIKFFGHAAFLIEGEGKRIITDPYKPNAYNSLKYKPISSPADIVTISHDHEDHNYYQGIKGNPVVIKEEGEKRIDGIKIKGISTFHDRKRGKERGKNIIFVFEIEGIRVAHLGDLGTEIEESVRKEMGSIDILLLPVGGYFTIDAEEAKRVSSLLRPKVIIPMHYKTSLCDFPIAPVDDFLLGEKNCRIFSGSQVEIKREDLKEGEIWVLNPEGG</sequence>
<evidence type="ECO:0000313" key="1">
    <source>
        <dbReference type="EMBL" id="HGE99893.1"/>
    </source>
</evidence>
<keyword evidence="1" id="KW-0378">Hydrolase</keyword>
<dbReference type="PANTHER" id="PTHR42967:SF1">
    <property type="entry name" value="MBL FOLD METALLO-HYDROLASE"/>
    <property type="match status" value="1"/>
</dbReference>
<dbReference type="AlphaFoldDB" id="A0A7C3YTK6"/>
<comment type="caution">
    <text evidence="1">The sequence shown here is derived from an EMBL/GenBank/DDBJ whole genome shotgun (WGS) entry which is preliminary data.</text>
</comment>
<gene>
    <name evidence="1" type="ORF">ENX07_07505</name>
</gene>
<dbReference type="PANTHER" id="PTHR42967">
    <property type="entry name" value="METAL DEPENDENT HYDROLASE"/>
    <property type="match status" value="1"/>
</dbReference>
<organism evidence="1">
    <name type="scientific">candidate division WOR-3 bacterium</name>
    <dbReference type="NCBI Taxonomy" id="2052148"/>
    <lineage>
        <taxon>Bacteria</taxon>
        <taxon>Bacteria division WOR-3</taxon>
    </lineage>
</organism>
<name>A0A7C3YTK6_UNCW3</name>
<dbReference type="Gene3D" id="3.60.15.10">
    <property type="entry name" value="Ribonuclease Z/Hydroxyacylglutathione hydrolase-like"/>
    <property type="match status" value="1"/>
</dbReference>
<dbReference type="Pfam" id="PF13483">
    <property type="entry name" value="Lactamase_B_3"/>
    <property type="match status" value="1"/>
</dbReference>
<accession>A0A7C3YTK6</accession>
<dbReference type="EMBL" id="DTMQ01000044">
    <property type="protein sequence ID" value="HGE99893.1"/>
    <property type="molecule type" value="Genomic_DNA"/>
</dbReference>
<dbReference type="GO" id="GO:0016787">
    <property type="term" value="F:hydrolase activity"/>
    <property type="evidence" value="ECO:0007669"/>
    <property type="project" value="UniProtKB-KW"/>
</dbReference>
<protein>
    <submittedName>
        <fullName evidence="1">MBL fold metallo-hydrolase</fullName>
    </submittedName>
</protein>
<proteinExistence type="predicted"/>
<dbReference type="InterPro" id="IPR036866">
    <property type="entry name" value="RibonucZ/Hydroxyglut_hydro"/>
</dbReference>
<dbReference type="SUPFAM" id="SSF56281">
    <property type="entry name" value="Metallo-hydrolase/oxidoreductase"/>
    <property type="match status" value="1"/>
</dbReference>